<dbReference type="PANTHER" id="PTHR30098">
    <property type="entry name" value="LEUCYL/PHENYLALANYL-TRNA--PROTEIN TRANSFERASE"/>
    <property type="match status" value="1"/>
</dbReference>
<dbReference type="Gene3D" id="3.40.630.70">
    <property type="entry name" value="Leucyl/phenylalanyl-tRNA-protein transferase, C-terminal domain"/>
    <property type="match status" value="1"/>
</dbReference>
<protein>
    <recommendedName>
        <fullName evidence="4">Leucyl/phenylalanyl-tRNA--protein transferase</fullName>
        <ecNumber evidence="4">2.3.2.6</ecNumber>
    </recommendedName>
    <alternativeName>
        <fullName evidence="4">L/F-transferase</fullName>
    </alternativeName>
    <alternativeName>
        <fullName evidence="4">Leucyltransferase</fullName>
    </alternativeName>
    <alternativeName>
        <fullName evidence="4">Phenyalanyltransferase</fullName>
    </alternativeName>
</protein>
<dbReference type="Proteomes" id="UP001163726">
    <property type="component" value="Chromosome"/>
</dbReference>
<keyword evidence="1 4" id="KW-0963">Cytoplasm</keyword>
<keyword evidence="6" id="KW-1185">Reference proteome</keyword>
<reference evidence="5" key="1">
    <citation type="submission" date="2022-10" db="EMBL/GenBank/DDBJ databases">
        <title>Catenovulum adriacola sp. nov. isolated in the Harbour of Susak.</title>
        <authorList>
            <person name="Schoch T."/>
            <person name="Reich S.J."/>
            <person name="Stoeferle S."/>
            <person name="Flaiz M."/>
            <person name="Kazda M."/>
            <person name="Riedel C.U."/>
            <person name="Duerre P."/>
        </authorList>
    </citation>
    <scope>NUCLEOTIDE SEQUENCE</scope>
    <source>
        <strain evidence="5">TS8</strain>
    </source>
</reference>
<keyword evidence="3 4" id="KW-0012">Acyltransferase</keyword>
<organism evidence="5 6">
    <name type="scientific">Catenovulum adriaticum</name>
    <dbReference type="NCBI Taxonomy" id="2984846"/>
    <lineage>
        <taxon>Bacteria</taxon>
        <taxon>Pseudomonadati</taxon>
        <taxon>Pseudomonadota</taxon>
        <taxon>Gammaproteobacteria</taxon>
        <taxon>Alteromonadales</taxon>
        <taxon>Alteromonadaceae</taxon>
        <taxon>Catenovulum</taxon>
    </lineage>
</organism>
<dbReference type="InterPro" id="IPR042221">
    <property type="entry name" value="Leu/Phe-tRNA_Trfase_N"/>
</dbReference>
<gene>
    <name evidence="4 5" type="primary">aat</name>
    <name evidence="5" type="ORF">OLW01_08780</name>
</gene>
<dbReference type="SUPFAM" id="SSF55729">
    <property type="entry name" value="Acyl-CoA N-acyltransferases (Nat)"/>
    <property type="match status" value="1"/>
</dbReference>
<comment type="subcellular location">
    <subcellularLocation>
        <location evidence="4">Cytoplasm</location>
    </subcellularLocation>
</comment>
<dbReference type="Gene3D" id="3.30.70.3550">
    <property type="entry name" value="Leucyl/phenylalanyl-tRNA-protein transferase, N-terminal domain"/>
    <property type="match status" value="1"/>
</dbReference>
<dbReference type="InterPro" id="IPR042203">
    <property type="entry name" value="Leu/Phe-tRNA_Trfase_C"/>
</dbReference>
<dbReference type="Pfam" id="PF03588">
    <property type="entry name" value="Leu_Phe_trans"/>
    <property type="match status" value="1"/>
</dbReference>
<keyword evidence="2 4" id="KW-0808">Transferase</keyword>
<evidence type="ECO:0000256" key="2">
    <source>
        <dbReference type="ARBA" id="ARBA00022679"/>
    </source>
</evidence>
<comment type="function">
    <text evidence="4">Functions in the N-end rule pathway of protein degradation where it conjugates Leu, Phe and, less efficiently, Met from aminoacyl-tRNAs to the N-termini of proteins containing an N-terminal arginine or lysine.</text>
</comment>
<name>A0ABY7ALE1_9ALTE</name>
<dbReference type="NCBIfam" id="TIGR00667">
    <property type="entry name" value="aat"/>
    <property type="match status" value="1"/>
</dbReference>
<dbReference type="PANTHER" id="PTHR30098:SF2">
    <property type="entry name" value="LEUCYL_PHENYLALANYL-TRNA--PROTEIN TRANSFERASE"/>
    <property type="match status" value="1"/>
</dbReference>
<dbReference type="EMBL" id="CP109965">
    <property type="protein sequence ID" value="WAJ69280.1"/>
    <property type="molecule type" value="Genomic_DNA"/>
</dbReference>
<evidence type="ECO:0000256" key="3">
    <source>
        <dbReference type="ARBA" id="ARBA00023315"/>
    </source>
</evidence>
<evidence type="ECO:0000256" key="1">
    <source>
        <dbReference type="ARBA" id="ARBA00022490"/>
    </source>
</evidence>
<dbReference type="RefSeq" id="WP_268073475.1">
    <property type="nucleotide sequence ID" value="NZ_CP109965.1"/>
</dbReference>
<evidence type="ECO:0000256" key="4">
    <source>
        <dbReference type="HAMAP-Rule" id="MF_00688"/>
    </source>
</evidence>
<proteinExistence type="inferred from homology"/>
<dbReference type="InterPro" id="IPR016181">
    <property type="entry name" value="Acyl_CoA_acyltransferase"/>
</dbReference>
<dbReference type="GO" id="GO:0008914">
    <property type="term" value="F:leucyl-tRNA--protein transferase activity"/>
    <property type="evidence" value="ECO:0007669"/>
    <property type="project" value="UniProtKB-EC"/>
</dbReference>
<comment type="similarity">
    <text evidence="4">Belongs to the L/F-transferase family.</text>
</comment>
<dbReference type="InterPro" id="IPR004616">
    <property type="entry name" value="Leu/Phe-tRNA_Trfase"/>
</dbReference>
<dbReference type="HAMAP" id="MF_00688">
    <property type="entry name" value="Leu_Phe_trans"/>
    <property type="match status" value="1"/>
</dbReference>
<comment type="catalytic activity">
    <reaction evidence="4">
        <text>N-terminal L-lysyl-[protein] + L-leucyl-tRNA(Leu) = N-terminal L-leucyl-L-lysyl-[protein] + tRNA(Leu) + H(+)</text>
        <dbReference type="Rhea" id="RHEA:12340"/>
        <dbReference type="Rhea" id="RHEA-COMP:9613"/>
        <dbReference type="Rhea" id="RHEA-COMP:9622"/>
        <dbReference type="Rhea" id="RHEA-COMP:12670"/>
        <dbReference type="Rhea" id="RHEA-COMP:12671"/>
        <dbReference type="ChEBI" id="CHEBI:15378"/>
        <dbReference type="ChEBI" id="CHEBI:65249"/>
        <dbReference type="ChEBI" id="CHEBI:78442"/>
        <dbReference type="ChEBI" id="CHEBI:78494"/>
        <dbReference type="ChEBI" id="CHEBI:133043"/>
        <dbReference type="EC" id="2.3.2.6"/>
    </reaction>
</comment>
<sequence>MSAYHNGIFPWFNPGEPILWWSPDPRGVLFLDNLHISRSLKKSIRKQGFTFSVNQSFAAVIEQCATQRAAQEGTWITSQMKTAYTQLHQQHNAFSIEVWQAQQLVGGLYGVLAGGVFCGESMFHTVTDASKAALCFLVHLCKQSGVELIDCQMQNEHLASLGVSEISRATFLEKLNQLTPKMINKSLWFEQIHESFNPN</sequence>
<dbReference type="EC" id="2.3.2.6" evidence="4"/>
<comment type="catalytic activity">
    <reaction evidence="4">
        <text>N-terminal L-arginyl-[protein] + L-leucyl-tRNA(Leu) = N-terminal L-leucyl-L-arginyl-[protein] + tRNA(Leu) + H(+)</text>
        <dbReference type="Rhea" id="RHEA:50416"/>
        <dbReference type="Rhea" id="RHEA-COMP:9613"/>
        <dbReference type="Rhea" id="RHEA-COMP:9622"/>
        <dbReference type="Rhea" id="RHEA-COMP:12672"/>
        <dbReference type="Rhea" id="RHEA-COMP:12673"/>
        <dbReference type="ChEBI" id="CHEBI:15378"/>
        <dbReference type="ChEBI" id="CHEBI:64719"/>
        <dbReference type="ChEBI" id="CHEBI:78442"/>
        <dbReference type="ChEBI" id="CHEBI:78494"/>
        <dbReference type="ChEBI" id="CHEBI:133044"/>
        <dbReference type="EC" id="2.3.2.6"/>
    </reaction>
</comment>
<evidence type="ECO:0000313" key="5">
    <source>
        <dbReference type="EMBL" id="WAJ69280.1"/>
    </source>
</evidence>
<comment type="catalytic activity">
    <reaction evidence="4">
        <text>L-phenylalanyl-tRNA(Phe) + an N-terminal L-alpha-aminoacyl-[protein] = an N-terminal L-phenylalanyl-L-alpha-aminoacyl-[protein] + tRNA(Phe)</text>
        <dbReference type="Rhea" id="RHEA:43632"/>
        <dbReference type="Rhea" id="RHEA-COMP:9668"/>
        <dbReference type="Rhea" id="RHEA-COMP:9699"/>
        <dbReference type="Rhea" id="RHEA-COMP:10636"/>
        <dbReference type="Rhea" id="RHEA-COMP:10637"/>
        <dbReference type="ChEBI" id="CHEBI:78442"/>
        <dbReference type="ChEBI" id="CHEBI:78531"/>
        <dbReference type="ChEBI" id="CHEBI:78597"/>
        <dbReference type="ChEBI" id="CHEBI:83561"/>
        <dbReference type="EC" id="2.3.2.6"/>
    </reaction>
</comment>
<accession>A0ABY7ALE1</accession>
<evidence type="ECO:0000313" key="6">
    <source>
        <dbReference type="Proteomes" id="UP001163726"/>
    </source>
</evidence>